<dbReference type="Pfam" id="PF00635">
    <property type="entry name" value="Motile_Sperm"/>
    <property type="match status" value="1"/>
</dbReference>
<reference evidence="6 7" key="1">
    <citation type="submission" date="2018-10" db="EMBL/GenBank/DDBJ databases">
        <title>A high-quality apple genome assembly.</title>
        <authorList>
            <person name="Hu J."/>
        </authorList>
    </citation>
    <scope>NUCLEOTIDE SEQUENCE [LARGE SCALE GENOMIC DNA]</scope>
    <source>
        <strain evidence="7">cv. HFTH1</strain>
        <tissue evidence="6">Young leaf</tissue>
    </source>
</reference>
<keyword evidence="2 3" id="KW-0040">ANK repeat</keyword>
<dbReference type="PROSITE" id="PS50297">
    <property type="entry name" value="ANK_REP_REGION"/>
    <property type="match status" value="2"/>
</dbReference>
<dbReference type="Gene3D" id="2.60.40.10">
    <property type="entry name" value="Immunoglobulins"/>
    <property type="match status" value="1"/>
</dbReference>
<feature type="region of interest" description="Disordered" evidence="4">
    <location>
        <begin position="489"/>
        <end position="519"/>
    </location>
</feature>
<dbReference type="PRINTS" id="PR01415">
    <property type="entry name" value="ANKYRIN"/>
</dbReference>
<feature type="repeat" description="ANK" evidence="3">
    <location>
        <begin position="598"/>
        <end position="630"/>
    </location>
</feature>
<feature type="repeat" description="ANK" evidence="3">
    <location>
        <begin position="565"/>
        <end position="597"/>
    </location>
</feature>
<dbReference type="SMART" id="SM00248">
    <property type="entry name" value="ANK"/>
    <property type="match status" value="4"/>
</dbReference>
<dbReference type="InterPro" id="IPR002110">
    <property type="entry name" value="Ankyrin_rpt"/>
</dbReference>
<dbReference type="PANTHER" id="PTHR24180:SF50">
    <property type="entry name" value="REPEAT RF-LIKE PROTEIN, PUTATIVE-RELATED"/>
    <property type="match status" value="1"/>
</dbReference>
<evidence type="ECO:0000313" key="6">
    <source>
        <dbReference type="EMBL" id="RXI08771.1"/>
    </source>
</evidence>
<comment type="caution">
    <text evidence="6">The sequence shown here is derived from an EMBL/GenBank/DDBJ whole genome shotgun (WGS) entry which is preliminary data.</text>
</comment>
<evidence type="ECO:0000259" key="5">
    <source>
        <dbReference type="PROSITE" id="PS50202"/>
    </source>
</evidence>
<evidence type="ECO:0000313" key="7">
    <source>
        <dbReference type="Proteomes" id="UP000290289"/>
    </source>
</evidence>
<feature type="repeat" description="ANK" evidence="3">
    <location>
        <begin position="537"/>
        <end position="564"/>
    </location>
</feature>
<evidence type="ECO:0000256" key="1">
    <source>
        <dbReference type="ARBA" id="ARBA00022737"/>
    </source>
</evidence>
<accession>A0A498KNS7</accession>
<dbReference type="InterPro" id="IPR051637">
    <property type="entry name" value="Ank_repeat_dom-contain_49"/>
</dbReference>
<evidence type="ECO:0000256" key="4">
    <source>
        <dbReference type="SAM" id="MobiDB-lite"/>
    </source>
</evidence>
<dbReference type="PROSITE" id="PS50088">
    <property type="entry name" value="ANK_REPEAT"/>
    <property type="match status" value="3"/>
</dbReference>
<keyword evidence="1" id="KW-0677">Repeat</keyword>
<keyword evidence="7" id="KW-1185">Reference proteome</keyword>
<dbReference type="Pfam" id="PF12796">
    <property type="entry name" value="Ank_2"/>
    <property type="match status" value="1"/>
</dbReference>
<dbReference type="EMBL" id="RDQH01000327">
    <property type="protein sequence ID" value="RXI08771.1"/>
    <property type="molecule type" value="Genomic_DNA"/>
</dbReference>
<dbReference type="InterPro" id="IPR013783">
    <property type="entry name" value="Ig-like_fold"/>
</dbReference>
<proteinExistence type="predicted"/>
<evidence type="ECO:0000256" key="2">
    <source>
        <dbReference type="ARBA" id="ARBA00023043"/>
    </source>
</evidence>
<dbReference type="SUPFAM" id="SSF48403">
    <property type="entry name" value="Ankyrin repeat"/>
    <property type="match status" value="1"/>
</dbReference>
<dbReference type="InterPro" id="IPR008962">
    <property type="entry name" value="PapD-like_sf"/>
</dbReference>
<dbReference type="PROSITE" id="PS50202">
    <property type="entry name" value="MSP"/>
    <property type="match status" value="1"/>
</dbReference>
<dbReference type="PANTHER" id="PTHR24180">
    <property type="entry name" value="CYCLIN-DEPENDENT KINASE INHIBITOR 2C-RELATED"/>
    <property type="match status" value="1"/>
</dbReference>
<organism evidence="6 7">
    <name type="scientific">Malus domestica</name>
    <name type="common">Apple</name>
    <name type="synonym">Pyrus malus</name>
    <dbReference type="NCBI Taxonomy" id="3750"/>
    <lineage>
        <taxon>Eukaryota</taxon>
        <taxon>Viridiplantae</taxon>
        <taxon>Streptophyta</taxon>
        <taxon>Embryophyta</taxon>
        <taxon>Tracheophyta</taxon>
        <taxon>Spermatophyta</taxon>
        <taxon>Magnoliopsida</taxon>
        <taxon>eudicotyledons</taxon>
        <taxon>Gunneridae</taxon>
        <taxon>Pentapetalae</taxon>
        <taxon>rosids</taxon>
        <taxon>fabids</taxon>
        <taxon>Rosales</taxon>
        <taxon>Rosaceae</taxon>
        <taxon>Amygdaloideae</taxon>
        <taxon>Maleae</taxon>
        <taxon>Malus</taxon>
    </lineage>
</organism>
<name>A0A498KNS7_MALDO</name>
<dbReference type="InterPro" id="IPR036770">
    <property type="entry name" value="Ankyrin_rpt-contain_sf"/>
</dbReference>
<dbReference type="Proteomes" id="UP000290289">
    <property type="component" value="Chromosome 1"/>
</dbReference>
<feature type="compositionally biased region" description="Basic and acidic residues" evidence="4">
    <location>
        <begin position="489"/>
        <end position="508"/>
    </location>
</feature>
<dbReference type="InterPro" id="IPR000535">
    <property type="entry name" value="MSP_dom"/>
</dbReference>
<protein>
    <recommendedName>
        <fullName evidence="5">MSP domain-containing protein</fullName>
    </recommendedName>
</protein>
<dbReference type="STRING" id="3750.A0A498KNS7"/>
<dbReference type="SUPFAM" id="SSF49354">
    <property type="entry name" value="PapD-like"/>
    <property type="match status" value="1"/>
</dbReference>
<gene>
    <name evidence="6" type="ORF">DVH24_022915</name>
</gene>
<dbReference type="AlphaFoldDB" id="A0A498KNS7"/>
<sequence length="656" mass="72179">MAPITRLTENKSQPSTEIARSGVHHWQPLDQPLQLPALVELFDLLDPTNEEPANENHRQSQSLVPRDRLQLVQELPVHRQISLVDRDAKSAEDGSDGFTVLECPAHDAEAGVVDDHALVGVWWIRVSRFWMSLKDEQEKLLCDRAGLVVCTLLGDFSHGVKCITLLQARQWVLGTTDSNSSNICAHERIGQKSRESHDVAFWLWDPQNHRWYAPAQMPISSSSLLPPPISSSSFIRIIPPSQSSPVQSSPVCIPMDKKLVQVSEQEICIDFALDSKCRANVRLTSLCATAAVAFKVQTSSPHKFLVKPPTGLIPPLSHVTFQVILKPQIQFPPAYPRSPSDKFLIRTAEFTTELTHSDSINHWFSSSSCPRGSTHDIKLKVAFVGPLLLRHAVTCGDYDGVRNIIKRQRTILAELPPAEAESILRIATELDNPENLINLLLEGGLRIDPISDQVHYGGDSKCPSNGRDELDVAGACDRLDDVLGLRESEPLDSKDRGNGRCAEVRKSSADPTTTIGHSRSRHDFVHDKDKLEMGELMLMAARRGDLKNVELLLQNGADINCCDQYGLTALHAAAIKGHKDVARVLIRFGSDLESQDGEGHAPLHMAVVGGSLETVQILVHGGANVNAKSNGGATPLYMATAMGYDDISEFLTSRKH</sequence>
<feature type="domain" description="MSP" evidence="5">
    <location>
        <begin position="245"/>
        <end position="384"/>
    </location>
</feature>
<dbReference type="Gene3D" id="1.25.40.20">
    <property type="entry name" value="Ankyrin repeat-containing domain"/>
    <property type="match status" value="1"/>
</dbReference>
<evidence type="ECO:0000256" key="3">
    <source>
        <dbReference type="PROSITE-ProRule" id="PRU00023"/>
    </source>
</evidence>